<gene>
    <name evidence="1" type="ORF">M9H77_17523</name>
</gene>
<proteinExistence type="predicted"/>
<organism evidence="1 2">
    <name type="scientific">Catharanthus roseus</name>
    <name type="common">Madagascar periwinkle</name>
    <name type="synonym">Vinca rosea</name>
    <dbReference type="NCBI Taxonomy" id="4058"/>
    <lineage>
        <taxon>Eukaryota</taxon>
        <taxon>Viridiplantae</taxon>
        <taxon>Streptophyta</taxon>
        <taxon>Embryophyta</taxon>
        <taxon>Tracheophyta</taxon>
        <taxon>Spermatophyta</taxon>
        <taxon>Magnoliopsida</taxon>
        <taxon>eudicotyledons</taxon>
        <taxon>Gunneridae</taxon>
        <taxon>Pentapetalae</taxon>
        <taxon>asterids</taxon>
        <taxon>lamiids</taxon>
        <taxon>Gentianales</taxon>
        <taxon>Apocynaceae</taxon>
        <taxon>Rauvolfioideae</taxon>
        <taxon>Vinceae</taxon>
        <taxon>Catharanthinae</taxon>
        <taxon>Catharanthus</taxon>
    </lineage>
</organism>
<evidence type="ECO:0000313" key="2">
    <source>
        <dbReference type="Proteomes" id="UP001060085"/>
    </source>
</evidence>
<keyword evidence="2" id="KW-1185">Reference proteome</keyword>
<comment type="caution">
    <text evidence="1">The sequence shown here is derived from an EMBL/GenBank/DDBJ whole genome shotgun (WGS) entry which is preliminary data.</text>
</comment>
<accession>A0ACC0B4T0</accession>
<dbReference type="Proteomes" id="UP001060085">
    <property type="component" value="Linkage Group LG04"/>
</dbReference>
<sequence>MKEKESLFEEHERLKEEKGSANAKERHYKSPYFLELLLDSLLSEEICLLSNQINPFLALTSSYVQNFQAKRKKIGGKLHHHLNKTSISFSSNFFPMSIGFSFKELKLFLNSG</sequence>
<dbReference type="EMBL" id="CM044704">
    <property type="protein sequence ID" value="KAI5667670.1"/>
    <property type="molecule type" value="Genomic_DNA"/>
</dbReference>
<name>A0ACC0B4T0_CATRO</name>
<reference evidence="2" key="1">
    <citation type="journal article" date="2023" name="Nat. Plants">
        <title>Single-cell RNA sequencing provides a high-resolution roadmap for understanding the multicellular compartmentation of specialized metabolism.</title>
        <authorList>
            <person name="Sun S."/>
            <person name="Shen X."/>
            <person name="Li Y."/>
            <person name="Li Y."/>
            <person name="Wang S."/>
            <person name="Li R."/>
            <person name="Zhang H."/>
            <person name="Shen G."/>
            <person name="Guo B."/>
            <person name="Wei J."/>
            <person name="Xu J."/>
            <person name="St-Pierre B."/>
            <person name="Chen S."/>
            <person name="Sun C."/>
        </authorList>
    </citation>
    <scope>NUCLEOTIDE SEQUENCE [LARGE SCALE GENOMIC DNA]</scope>
</reference>
<protein>
    <submittedName>
        <fullName evidence="1">Uncharacterized protein</fullName>
    </submittedName>
</protein>
<evidence type="ECO:0000313" key="1">
    <source>
        <dbReference type="EMBL" id="KAI5667670.1"/>
    </source>
</evidence>